<dbReference type="Proteomes" id="UP001165064">
    <property type="component" value="Unassembled WGS sequence"/>
</dbReference>
<accession>A0ACB5T5W7</accession>
<sequence>MQDYLNTQHEMVNFYGYSPNFAANLAFAVIWGTILGVQLILTIKTKERAYGISMIIRCVLEFVGFIGRAKLHSKPDDFGNYYMADLGTLICPIFFMAAFFDCFVGVVIIYGENYSSKFMRPAIRYRKVFFWMDAIAYVLQTTGGGLVSYNVYPSGLKVMLAGLSLQAFNILVFIFVVATFFAKVNSRRENLSEKYQDIRKSTMFKCVLYSMFISIVLLYVRCFYRLAVLAGPWGNSAMRSEVMFLVLDSGCCTVVGILLTVFYPGIIFMKMRKQHMSCDEDQLEDLEMKNTNNSSSISEAL</sequence>
<evidence type="ECO:0000313" key="2">
    <source>
        <dbReference type="Proteomes" id="UP001165064"/>
    </source>
</evidence>
<reference evidence="1" key="1">
    <citation type="submission" date="2023-04" db="EMBL/GenBank/DDBJ databases">
        <title>Ambrosiozyma monospora NBRC 10751.</title>
        <authorList>
            <person name="Ichikawa N."/>
            <person name="Sato H."/>
            <person name="Tonouchi N."/>
        </authorList>
    </citation>
    <scope>NUCLEOTIDE SEQUENCE</scope>
    <source>
        <strain evidence="1">NBRC 10751</strain>
    </source>
</reference>
<keyword evidence="2" id="KW-1185">Reference proteome</keyword>
<name>A0ACB5T5W7_AMBMO</name>
<gene>
    <name evidence="1" type="ORF">Amon02_000524400</name>
</gene>
<protein>
    <submittedName>
        <fullName evidence="1">Unnamed protein product</fullName>
    </submittedName>
</protein>
<dbReference type="EMBL" id="BSXS01003815">
    <property type="protein sequence ID" value="GME81983.1"/>
    <property type="molecule type" value="Genomic_DNA"/>
</dbReference>
<evidence type="ECO:0000313" key="1">
    <source>
        <dbReference type="EMBL" id="GME81983.1"/>
    </source>
</evidence>
<organism evidence="1 2">
    <name type="scientific">Ambrosiozyma monospora</name>
    <name type="common">Yeast</name>
    <name type="synonym">Endomycopsis monosporus</name>
    <dbReference type="NCBI Taxonomy" id="43982"/>
    <lineage>
        <taxon>Eukaryota</taxon>
        <taxon>Fungi</taxon>
        <taxon>Dikarya</taxon>
        <taxon>Ascomycota</taxon>
        <taxon>Saccharomycotina</taxon>
        <taxon>Pichiomycetes</taxon>
        <taxon>Pichiales</taxon>
        <taxon>Pichiaceae</taxon>
        <taxon>Ambrosiozyma</taxon>
    </lineage>
</organism>
<proteinExistence type="predicted"/>
<comment type="caution">
    <text evidence="1">The sequence shown here is derived from an EMBL/GenBank/DDBJ whole genome shotgun (WGS) entry which is preliminary data.</text>
</comment>